<dbReference type="PANTHER" id="PTHR13572:SF4">
    <property type="entry name" value="RE57134P"/>
    <property type="match status" value="1"/>
</dbReference>
<evidence type="ECO:0000256" key="6">
    <source>
        <dbReference type="ARBA" id="ARBA00022989"/>
    </source>
</evidence>
<sequence>MSSMIVKYRLVKLFWSFLLFLTIFALCLHVLFTKNQYSTSNANSDLYFKAPPLETKNVGIEVEKYNEHLIRTRIMQEKINHIRQLNTKAYATKIIYHAPVKWFRKEHDQHLSNFNRIYNYTFVLYKDQQEYINVAYFPKRGFYNMSREILTQHYQEISNLGVNVIVWNWFPSISHELAITIFQILSDMKMKCIIQIDSYRGRSAQTIRDNIVYFTNNFENYQSWNKYYVISKKKSLPMFYIKDAYELHLTELKELFAHNNKNSIRGTKHDAIIIGHFLLDAPEDKTIIRRSGVDGFYSHSAINGAHYVSTWKNWQACFQFAKKYNLIFISTIGPGYQDKIKERSNKIKNMRFRSNGEYYGVGWRSAKKIDAQFVLLNSYNDFVHGTQIEPVLVRSGFADYAPYESDHYLRLTKYQVKEFYKDKLAKNPKTCDDFLNNTIC</sequence>
<evidence type="ECO:0000256" key="7">
    <source>
        <dbReference type="ARBA" id="ARBA00023034"/>
    </source>
</evidence>
<dbReference type="EMBL" id="UFQS01000682">
    <property type="protein sequence ID" value="SSX06169.1"/>
    <property type="molecule type" value="Genomic_DNA"/>
</dbReference>
<evidence type="ECO:0000313" key="9">
    <source>
        <dbReference type="EMBL" id="SSX06169.1"/>
    </source>
</evidence>
<protein>
    <submittedName>
        <fullName evidence="10">CSON013532 protein</fullName>
    </submittedName>
</protein>
<keyword evidence="5" id="KW-0735">Signal-anchor</keyword>
<dbReference type="Gene3D" id="3.20.20.80">
    <property type="entry name" value="Glycosidases"/>
    <property type="match status" value="1"/>
</dbReference>
<comment type="subcellular location">
    <subcellularLocation>
        <location evidence="1">Golgi apparatus membrane</location>
        <topology evidence="1">Single-pass type II membrane protein</topology>
    </subcellularLocation>
</comment>
<keyword evidence="8" id="KW-0472">Membrane</keyword>
<dbReference type="VEuPathDB" id="VectorBase:CSON013532"/>
<dbReference type="PANTHER" id="PTHR13572">
    <property type="entry name" value="ENDO-ALPHA-1,2-MANNOSIDASE"/>
    <property type="match status" value="1"/>
</dbReference>
<keyword evidence="3" id="KW-0812">Transmembrane</keyword>
<gene>
    <name evidence="10" type="primary">CSON013532</name>
</gene>
<dbReference type="EMBL" id="UFQT01000682">
    <property type="protein sequence ID" value="SSX26525.1"/>
    <property type="molecule type" value="Genomic_DNA"/>
</dbReference>
<evidence type="ECO:0000256" key="3">
    <source>
        <dbReference type="ARBA" id="ARBA00022692"/>
    </source>
</evidence>
<dbReference type="GO" id="GO:0000139">
    <property type="term" value="C:Golgi membrane"/>
    <property type="evidence" value="ECO:0007669"/>
    <property type="project" value="UniProtKB-SubCell"/>
</dbReference>
<dbReference type="AlphaFoldDB" id="A0A336M8J0"/>
<evidence type="ECO:0000313" key="10">
    <source>
        <dbReference type="EMBL" id="SSX26525.1"/>
    </source>
</evidence>
<keyword evidence="6" id="KW-1133">Transmembrane helix</keyword>
<organism evidence="10">
    <name type="scientific">Culicoides sonorensis</name>
    <name type="common">Biting midge</name>
    <dbReference type="NCBI Taxonomy" id="179676"/>
    <lineage>
        <taxon>Eukaryota</taxon>
        <taxon>Metazoa</taxon>
        <taxon>Ecdysozoa</taxon>
        <taxon>Arthropoda</taxon>
        <taxon>Hexapoda</taxon>
        <taxon>Insecta</taxon>
        <taxon>Pterygota</taxon>
        <taxon>Neoptera</taxon>
        <taxon>Endopterygota</taxon>
        <taxon>Diptera</taxon>
        <taxon>Nematocera</taxon>
        <taxon>Chironomoidea</taxon>
        <taxon>Ceratopogonidae</taxon>
        <taxon>Ceratopogoninae</taxon>
        <taxon>Culicoides</taxon>
        <taxon>Monoculicoides</taxon>
    </lineage>
</organism>
<evidence type="ECO:0000256" key="4">
    <source>
        <dbReference type="ARBA" id="ARBA00022801"/>
    </source>
</evidence>
<reference evidence="10" key="2">
    <citation type="submission" date="2018-07" db="EMBL/GenBank/DDBJ databases">
        <authorList>
            <person name="Quirk P.G."/>
            <person name="Krulwich T.A."/>
        </authorList>
    </citation>
    <scope>NUCLEOTIDE SEQUENCE</scope>
</reference>
<evidence type="ECO:0000256" key="8">
    <source>
        <dbReference type="ARBA" id="ARBA00023136"/>
    </source>
</evidence>
<evidence type="ECO:0000256" key="5">
    <source>
        <dbReference type="ARBA" id="ARBA00022968"/>
    </source>
</evidence>
<dbReference type="Pfam" id="PF16317">
    <property type="entry name" value="Glyco_hydro_99"/>
    <property type="match status" value="1"/>
</dbReference>
<name>A0A336M8J0_CULSO</name>
<dbReference type="InterPro" id="IPR026071">
    <property type="entry name" value="Glyco_Hydrolase_99"/>
</dbReference>
<dbReference type="GO" id="GO:0004559">
    <property type="term" value="F:alpha-mannosidase activity"/>
    <property type="evidence" value="ECO:0007669"/>
    <property type="project" value="TreeGrafter"/>
</dbReference>
<evidence type="ECO:0000256" key="2">
    <source>
        <dbReference type="ARBA" id="ARBA00009559"/>
    </source>
</evidence>
<comment type="similarity">
    <text evidence="2">Belongs to the glycosyl hydrolase 99 family.</text>
</comment>
<keyword evidence="4" id="KW-0378">Hydrolase</keyword>
<keyword evidence="7" id="KW-0333">Golgi apparatus</keyword>
<accession>A0A336M8J0</accession>
<dbReference type="OMA" id="GFLDYNP"/>
<evidence type="ECO:0000256" key="1">
    <source>
        <dbReference type="ARBA" id="ARBA00004323"/>
    </source>
</evidence>
<proteinExistence type="inferred from homology"/>
<reference evidence="9" key="1">
    <citation type="submission" date="2018-04" db="EMBL/GenBank/DDBJ databases">
        <authorList>
            <person name="Go L.Y."/>
            <person name="Mitchell J.A."/>
        </authorList>
    </citation>
    <scope>NUCLEOTIDE SEQUENCE</scope>
    <source>
        <tissue evidence="9">Whole organism</tissue>
    </source>
</reference>